<feature type="binding site" evidence="7">
    <location>
        <position position="95"/>
    </location>
    <ligand>
        <name>Ni(2+)</name>
        <dbReference type="ChEBI" id="CHEBI:49786"/>
    </ligand>
</feature>
<dbReference type="NCBIfam" id="TIGR00140">
    <property type="entry name" value="hupD"/>
    <property type="match status" value="1"/>
</dbReference>
<dbReference type="InterPro" id="IPR004419">
    <property type="entry name" value="Pept_A31_hyd_express"/>
</dbReference>
<evidence type="ECO:0000256" key="1">
    <source>
        <dbReference type="ARBA" id="ARBA00006814"/>
    </source>
</evidence>
<evidence type="ECO:0000313" key="8">
    <source>
        <dbReference type="EMBL" id="SHL10220.1"/>
    </source>
</evidence>
<accession>A0A1M6XW53</accession>
<proteinExistence type="inferred from homology"/>
<evidence type="ECO:0000256" key="3">
    <source>
        <dbReference type="ARBA" id="ARBA00022670"/>
    </source>
</evidence>
<reference evidence="9" key="1">
    <citation type="submission" date="2016-11" db="EMBL/GenBank/DDBJ databases">
        <authorList>
            <person name="Varghese N."/>
            <person name="Submissions S."/>
        </authorList>
    </citation>
    <scope>NUCLEOTIDE SEQUENCE [LARGE SCALE GENOMIC DNA]</scope>
    <source>
        <strain evidence="9">DSM 16219</strain>
    </source>
</reference>
<dbReference type="STRING" id="1121393.SAMN02745216_04622"/>
<sequence length="175" mass="19066">MAKPRILVLGVGNILFRDEGVGVRVAEALEQHYEFPENVTVMDGGTLGLNLLGTISETDHLIVVDCVRNGGESGDLYRISGDAIPERVRAKNSLHQVDLLESLTLCQALGPPPETVILGVEPLDMETMALDLTDLVNSKIPDLMEMVFKELKRLNAGEITKRSKPHVPGCTSQTH</sequence>
<dbReference type="GO" id="GO:0004190">
    <property type="term" value="F:aspartic-type endopeptidase activity"/>
    <property type="evidence" value="ECO:0007669"/>
    <property type="project" value="UniProtKB-KW"/>
</dbReference>
<organism evidence="8 9">
    <name type="scientific">Desulfatibacillum alkenivorans DSM 16219</name>
    <dbReference type="NCBI Taxonomy" id="1121393"/>
    <lineage>
        <taxon>Bacteria</taxon>
        <taxon>Pseudomonadati</taxon>
        <taxon>Thermodesulfobacteriota</taxon>
        <taxon>Desulfobacteria</taxon>
        <taxon>Desulfobacterales</taxon>
        <taxon>Desulfatibacillaceae</taxon>
        <taxon>Desulfatibacillum</taxon>
    </lineage>
</organism>
<dbReference type="AlphaFoldDB" id="A0A1M6XW53"/>
<keyword evidence="4 7" id="KW-0479">Metal-binding</keyword>
<keyword evidence="6" id="KW-0378">Hydrolase</keyword>
<evidence type="ECO:0000313" key="9">
    <source>
        <dbReference type="Proteomes" id="UP000183994"/>
    </source>
</evidence>
<name>A0A1M6XW53_9BACT</name>
<dbReference type="GO" id="GO:0016485">
    <property type="term" value="P:protein processing"/>
    <property type="evidence" value="ECO:0007669"/>
    <property type="project" value="InterPro"/>
</dbReference>
<feature type="binding site" evidence="7">
    <location>
        <position position="65"/>
    </location>
    <ligand>
        <name>Ni(2+)</name>
        <dbReference type="ChEBI" id="CHEBI:49786"/>
    </ligand>
</feature>
<dbReference type="InterPro" id="IPR000671">
    <property type="entry name" value="Peptidase_A31"/>
</dbReference>
<dbReference type="PANTHER" id="PTHR30302">
    <property type="entry name" value="HYDROGENASE 1 MATURATION PROTEASE"/>
    <property type="match status" value="1"/>
</dbReference>
<dbReference type="Pfam" id="PF01750">
    <property type="entry name" value="HycI"/>
    <property type="match status" value="1"/>
</dbReference>
<keyword evidence="9" id="KW-1185">Reference proteome</keyword>
<evidence type="ECO:0000256" key="5">
    <source>
        <dbReference type="ARBA" id="ARBA00022750"/>
    </source>
</evidence>
<dbReference type="FunFam" id="3.40.50.1450:FF:000002">
    <property type="entry name" value="Hydrogenase 1 maturation protease"/>
    <property type="match status" value="1"/>
</dbReference>
<keyword evidence="2 7" id="KW-0533">Nickel</keyword>
<dbReference type="SUPFAM" id="SSF53163">
    <property type="entry name" value="HybD-like"/>
    <property type="match status" value="1"/>
</dbReference>
<dbReference type="InterPro" id="IPR023430">
    <property type="entry name" value="Pept_HybD-like_dom_sf"/>
</dbReference>
<dbReference type="RefSeq" id="WP_073478610.1">
    <property type="nucleotide sequence ID" value="NZ_FQZU01000045.1"/>
</dbReference>
<keyword evidence="3 8" id="KW-0645">Protease</keyword>
<comment type="similarity">
    <text evidence="1">Belongs to the peptidase A31 family.</text>
</comment>
<dbReference type="PRINTS" id="PR00446">
    <property type="entry name" value="HYDRGNUPTAKE"/>
</dbReference>
<feature type="binding site" evidence="7">
    <location>
        <position position="19"/>
    </location>
    <ligand>
        <name>Ni(2+)</name>
        <dbReference type="ChEBI" id="CHEBI:49786"/>
    </ligand>
</feature>
<dbReference type="GO" id="GO:0046872">
    <property type="term" value="F:metal ion binding"/>
    <property type="evidence" value="ECO:0007669"/>
    <property type="project" value="UniProtKB-KW"/>
</dbReference>
<keyword evidence="5" id="KW-0064">Aspartyl protease</keyword>
<evidence type="ECO:0000256" key="4">
    <source>
        <dbReference type="ARBA" id="ARBA00022723"/>
    </source>
</evidence>
<dbReference type="PANTHER" id="PTHR30302:SF1">
    <property type="entry name" value="HYDROGENASE 2 MATURATION PROTEASE"/>
    <property type="match status" value="1"/>
</dbReference>
<protein>
    <submittedName>
        <fullName evidence="8">Hydrogenase maturation protease</fullName>
    </submittedName>
</protein>
<dbReference type="GO" id="GO:0008047">
    <property type="term" value="F:enzyme activator activity"/>
    <property type="evidence" value="ECO:0007669"/>
    <property type="project" value="InterPro"/>
</dbReference>
<dbReference type="OrthoDB" id="9792731at2"/>
<dbReference type="EMBL" id="FQZU01000045">
    <property type="protein sequence ID" value="SHL10220.1"/>
    <property type="molecule type" value="Genomic_DNA"/>
</dbReference>
<dbReference type="Proteomes" id="UP000183994">
    <property type="component" value="Unassembled WGS sequence"/>
</dbReference>
<dbReference type="Gene3D" id="3.40.50.1450">
    <property type="entry name" value="HybD-like"/>
    <property type="match status" value="1"/>
</dbReference>
<dbReference type="NCBIfam" id="TIGR00072">
    <property type="entry name" value="hydrog_prot"/>
    <property type="match status" value="1"/>
</dbReference>
<dbReference type="CDD" id="cd06062">
    <property type="entry name" value="H2MP_MemB-H2up"/>
    <property type="match status" value="1"/>
</dbReference>
<evidence type="ECO:0000256" key="6">
    <source>
        <dbReference type="ARBA" id="ARBA00022801"/>
    </source>
</evidence>
<evidence type="ECO:0000256" key="2">
    <source>
        <dbReference type="ARBA" id="ARBA00022596"/>
    </source>
</evidence>
<gene>
    <name evidence="8" type="ORF">SAMN02745216_04622</name>
</gene>
<evidence type="ECO:0000256" key="7">
    <source>
        <dbReference type="PIRSR" id="PIRSR604419-1"/>
    </source>
</evidence>